<dbReference type="AlphaFoldDB" id="A0A4P6F7X5"/>
<evidence type="ECO:0008006" key="3">
    <source>
        <dbReference type="Google" id="ProtNLM"/>
    </source>
</evidence>
<dbReference type="EMBL" id="CP035491">
    <property type="protein sequence ID" value="QAY72190.1"/>
    <property type="molecule type" value="Genomic_DNA"/>
</dbReference>
<sequence>MTRSEDGTRFAIDAVTALRLVRDEPGIGARRLLVGPSALRRDAMALLYREVREGVLDERTARETLEGIATLKIRLLGDRVSRATAWKLAEQLEWSDPRPAEYLAVATLQADVLVAGDELLAAAADGIVPLATYEQLVR</sequence>
<reference evidence="1 2" key="1">
    <citation type="submission" date="2019-01" db="EMBL/GenBank/DDBJ databases">
        <title>Genome sequencing of strain FW100M-8.</title>
        <authorList>
            <person name="Heo J."/>
            <person name="Kim S.-J."/>
            <person name="Kim J.-S."/>
            <person name="Hong S.-B."/>
            <person name="Kwon S.-W."/>
        </authorList>
    </citation>
    <scope>NUCLEOTIDE SEQUENCE [LARGE SCALE GENOMIC DNA]</scope>
    <source>
        <strain evidence="1 2">FW100M-8</strain>
    </source>
</reference>
<dbReference type="Gene3D" id="3.40.50.1010">
    <property type="entry name" value="5'-nuclease"/>
    <property type="match status" value="1"/>
</dbReference>
<protein>
    <recommendedName>
        <fullName evidence="3">PIN domain-containing protein</fullName>
    </recommendedName>
</protein>
<dbReference type="KEGG" id="agf:ET445_01380"/>
<dbReference type="Proteomes" id="UP000291259">
    <property type="component" value="Chromosome"/>
</dbReference>
<dbReference type="RefSeq" id="WP_129188153.1">
    <property type="nucleotide sequence ID" value="NZ_CP035491.1"/>
</dbReference>
<gene>
    <name evidence="1" type="ORF">ET445_01380</name>
</gene>
<organism evidence="1 2">
    <name type="scientific">Agromyces protaetiae</name>
    <dbReference type="NCBI Taxonomy" id="2509455"/>
    <lineage>
        <taxon>Bacteria</taxon>
        <taxon>Bacillati</taxon>
        <taxon>Actinomycetota</taxon>
        <taxon>Actinomycetes</taxon>
        <taxon>Micrococcales</taxon>
        <taxon>Microbacteriaceae</taxon>
        <taxon>Agromyces</taxon>
    </lineage>
</organism>
<proteinExistence type="predicted"/>
<evidence type="ECO:0000313" key="2">
    <source>
        <dbReference type="Proteomes" id="UP000291259"/>
    </source>
</evidence>
<keyword evidence="2" id="KW-1185">Reference proteome</keyword>
<accession>A0A4P6F7X5</accession>
<name>A0A4P6F7X5_9MICO</name>
<evidence type="ECO:0000313" key="1">
    <source>
        <dbReference type="EMBL" id="QAY72190.1"/>
    </source>
</evidence>
<dbReference type="OrthoDB" id="8370557at2"/>